<accession>G2XP85</accession>
<feature type="region of interest" description="Disordered" evidence="1">
    <location>
        <begin position="350"/>
        <end position="382"/>
    </location>
</feature>
<evidence type="ECO:0000256" key="1">
    <source>
        <dbReference type="SAM" id="MobiDB-lite"/>
    </source>
</evidence>
<proteinExistence type="predicted"/>
<dbReference type="EMBL" id="FQ790248">
    <property type="protein sequence ID" value="CCD42691.1"/>
    <property type="molecule type" value="Genomic_DNA"/>
</dbReference>
<reference evidence="3" key="1">
    <citation type="journal article" date="2011" name="PLoS Genet.">
        <title>Genomic analysis of the necrotrophic fungal pathogens Sclerotinia sclerotiorum and Botrytis cinerea.</title>
        <authorList>
            <person name="Amselem J."/>
            <person name="Cuomo C.A."/>
            <person name="van Kan J.A."/>
            <person name="Viaud M."/>
            <person name="Benito E.P."/>
            <person name="Couloux A."/>
            <person name="Coutinho P.M."/>
            <person name="de Vries R.P."/>
            <person name="Dyer P.S."/>
            <person name="Fillinger S."/>
            <person name="Fournier E."/>
            <person name="Gout L."/>
            <person name="Hahn M."/>
            <person name="Kohn L."/>
            <person name="Lapalu N."/>
            <person name="Plummer K.M."/>
            <person name="Pradier J.M."/>
            <person name="Quevillon E."/>
            <person name="Sharon A."/>
            <person name="Simon A."/>
            <person name="ten Have A."/>
            <person name="Tudzynski B."/>
            <person name="Tudzynski P."/>
            <person name="Wincker P."/>
            <person name="Andrew M."/>
            <person name="Anthouard V."/>
            <person name="Beever R.E."/>
            <person name="Beffa R."/>
            <person name="Benoit I."/>
            <person name="Bouzid O."/>
            <person name="Brault B."/>
            <person name="Chen Z."/>
            <person name="Choquer M."/>
            <person name="Collemare J."/>
            <person name="Cotton P."/>
            <person name="Danchin E.G."/>
            <person name="Da Silva C."/>
            <person name="Gautier A."/>
            <person name="Giraud C."/>
            <person name="Giraud T."/>
            <person name="Gonzalez C."/>
            <person name="Grossetete S."/>
            <person name="Guldener U."/>
            <person name="Henrissat B."/>
            <person name="Howlett B.J."/>
            <person name="Kodira C."/>
            <person name="Kretschmer M."/>
            <person name="Lappartient A."/>
            <person name="Leroch M."/>
            <person name="Levis C."/>
            <person name="Mauceli E."/>
            <person name="Neuveglise C."/>
            <person name="Oeser B."/>
            <person name="Pearson M."/>
            <person name="Poulain J."/>
            <person name="Poussereau N."/>
            <person name="Quesneville H."/>
            <person name="Rascle C."/>
            <person name="Schumacher J."/>
            <person name="Segurens B."/>
            <person name="Sexton A."/>
            <person name="Silva E."/>
            <person name="Sirven C."/>
            <person name="Soanes D.M."/>
            <person name="Talbot N.J."/>
            <person name="Templeton M."/>
            <person name="Yandava C."/>
            <person name="Yarden O."/>
            <person name="Zeng Q."/>
            <person name="Rollins J.A."/>
            <person name="Lebrun M.H."/>
            <person name="Dickman M."/>
        </authorList>
    </citation>
    <scope>NUCLEOTIDE SEQUENCE [LARGE SCALE GENOMIC DNA]</scope>
    <source>
        <strain evidence="3">T4</strain>
    </source>
</reference>
<feature type="compositionally biased region" description="Basic and acidic residues" evidence="1">
    <location>
        <begin position="1"/>
        <end position="27"/>
    </location>
</feature>
<feature type="region of interest" description="Disordered" evidence="1">
    <location>
        <begin position="1"/>
        <end position="53"/>
    </location>
</feature>
<name>G2XP85_BOTF4</name>
<dbReference type="HOGENOM" id="CLU_698274_0_0_1"/>
<dbReference type="Proteomes" id="UP000008177">
    <property type="component" value="Unplaced contigs"/>
</dbReference>
<dbReference type="InParanoid" id="G2XP85"/>
<gene>
    <name evidence="2" type="ORF">BofuT4_P073030.1</name>
</gene>
<sequence length="399" mass="45382">MEGKSTEKKSKDIKDKDMKGARKEKTDKKKAKRPTHSSPQSLPPRTISKPKPDDGDVYKICVMFLPQMQRIVETGMVPCDGIIQQTLRGFLCGHGIVPVIRELASKDDSEPGERAHPKGTGSSKLTSALVKLFNENALLGEGVDFCHSLRDPEKEKAMRIEFIPGGSVPVQLPLKERDVLFIESHETDDRPYLIQNNFPDYIRISEDVLLKACPFIHSAFSAKDIGKFADPDDTCLYDPAYTSNRKRCIRQAKLVYIADLIASSYGRTAQDYHSLSDSKKIDSWPKEKLWKHTKSWVMFLRNNDFSERISSNHELDELCMLAAFFGAKNNATTALRNVYQAQKERLIREKTHPRPVLLPKEEPERKRLSPERVARQSDYAPSEICNEMLGTTGWRSRDD</sequence>
<organism evidence="2 3">
    <name type="scientific">Botryotinia fuckeliana (strain T4)</name>
    <name type="common">Noble rot fungus</name>
    <name type="synonym">Botrytis cinerea</name>
    <dbReference type="NCBI Taxonomy" id="999810"/>
    <lineage>
        <taxon>Eukaryota</taxon>
        <taxon>Fungi</taxon>
        <taxon>Dikarya</taxon>
        <taxon>Ascomycota</taxon>
        <taxon>Pezizomycotina</taxon>
        <taxon>Leotiomycetes</taxon>
        <taxon>Helotiales</taxon>
        <taxon>Sclerotiniaceae</taxon>
        <taxon>Botrytis</taxon>
    </lineage>
</organism>
<feature type="compositionally biased region" description="Basic and acidic residues" evidence="1">
    <location>
        <begin position="359"/>
        <end position="375"/>
    </location>
</feature>
<evidence type="ECO:0000313" key="3">
    <source>
        <dbReference type="Proteomes" id="UP000008177"/>
    </source>
</evidence>
<protein>
    <submittedName>
        <fullName evidence="2">Uncharacterized protein</fullName>
    </submittedName>
</protein>
<dbReference type="OrthoDB" id="3488785at2759"/>
<evidence type="ECO:0000313" key="2">
    <source>
        <dbReference type="EMBL" id="CCD42691.1"/>
    </source>
</evidence>
<dbReference type="AlphaFoldDB" id="G2XP85"/>